<keyword evidence="5 6" id="KW-0472">Membrane</keyword>
<evidence type="ECO:0000313" key="9">
    <source>
        <dbReference type="Proteomes" id="UP000308652"/>
    </source>
</evidence>
<dbReference type="PROSITE" id="PS50850">
    <property type="entry name" value="MFS"/>
    <property type="match status" value="1"/>
</dbReference>
<dbReference type="EMBL" id="ML213598">
    <property type="protein sequence ID" value="TFK39756.1"/>
    <property type="molecule type" value="Genomic_DNA"/>
</dbReference>
<feature type="transmembrane region" description="Helical" evidence="6">
    <location>
        <begin position="349"/>
        <end position="367"/>
    </location>
</feature>
<feature type="transmembrane region" description="Helical" evidence="6">
    <location>
        <begin position="324"/>
        <end position="342"/>
    </location>
</feature>
<dbReference type="PANTHER" id="PTHR43791">
    <property type="entry name" value="PERMEASE-RELATED"/>
    <property type="match status" value="1"/>
</dbReference>
<comment type="subcellular location">
    <subcellularLocation>
        <location evidence="1">Membrane</location>
        <topology evidence="1">Multi-pass membrane protein</topology>
    </subcellularLocation>
</comment>
<feature type="transmembrane region" description="Helical" evidence="6">
    <location>
        <begin position="373"/>
        <end position="395"/>
    </location>
</feature>
<dbReference type="FunFam" id="1.20.1250.20:FF:000013">
    <property type="entry name" value="MFS general substrate transporter"/>
    <property type="match status" value="1"/>
</dbReference>
<evidence type="ECO:0000256" key="2">
    <source>
        <dbReference type="ARBA" id="ARBA00022448"/>
    </source>
</evidence>
<dbReference type="GO" id="GO:0016020">
    <property type="term" value="C:membrane"/>
    <property type="evidence" value="ECO:0007669"/>
    <property type="project" value="UniProtKB-SubCell"/>
</dbReference>
<keyword evidence="4 6" id="KW-1133">Transmembrane helix</keyword>
<dbReference type="OrthoDB" id="2962993at2759"/>
<dbReference type="Pfam" id="PF07690">
    <property type="entry name" value="MFS_1"/>
    <property type="match status" value="1"/>
</dbReference>
<dbReference type="InterPro" id="IPR011701">
    <property type="entry name" value="MFS"/>
</dbReference>
<feature type="transmembrane region" description="Helical" evidence="6">
    <location>
        <begin position="214"/>
        <end position="233"/>
    </location>
</feature>
<dbReference type="GO" id="GO:0022857">
    <property type="term" value="F:transmembrane transporter activity"/>
    <property type="evidence" value="ECO:0007669"/>
    <property type="project" value="InterPro"/>
</dbReference>
<accession>A0A5C3M5U2</accession>
<feature type="transmembrane region" description="Helical" evidence="6">
    <location>
        <begin position="82"/>
        <end position="103"/>
    </location>
</feature>
<evidence type="ECO:0000256" key="1">
    <source>
        <dbReference type="ARBA" id="ARBA00004141"/>
    </source>
</evidence>
<evidence type="ECO:0000256" key="4">
    <source>
        <dbReference type="ARBA" id="ARBA00022989"/>
    </source>
</evidence>
<evidence type="ECO:0000259" key="7">
    <source>
        <dbReference type="PROSITE" id="PS50850"/>
    </source>
</evidence>
<name>A0A5C3M5U2_9AGAR</name>
<proteinExistence type="predicted"/>
<evidence type="ECO:0000256" key="6">
    <source>
        <dbReference type="SAM" id="Phobius"/>
    </source>
</evidence>
<feature type="transmembrane region" description="Helical" evidence="6">
    <location>
        <begin position="441"/>
        <end position="463"/>
    </location>
</feature>
<organism evidence="8 9">
    <name type="scientific">Crucibulum laeve</name>
    <dbReference type="NCBI Taxonomy" id="68775"/>
    <lineage>
        <taxon>Eukaryota</taxon>
        <taxon>Fungi</taxon>
        <taxon>Dikarya</taxon>
        <taxon>Basidiomycota</taxon>
        <taxon>Agaricomycotina</taxon>
        <taxon>Agaricomycetes</taxon>
        <taxon>Agaricomycetidae</taxon>
        <taxon>Agaricales</taxon>
        <taxon>Agaricineae</taxon>
        <taxon>Nidulariaceae</taxon>
        <taxon>Crucibulum</taxon>
    </lineage>
</organism>
<evidence type="ECO:0000313" key="8">
    <source>
        <dbReference type="EMBL" id="TFK39756.1"/>
    </source>
</evidence>
<dbReference type="PANTHER" id="PTHR43791:SF48">
    <property type="entry name" value="TRANSPORTER, PUTATIVE (AFU_ORTHOLOGUE AFUA_4G01000)-RELATED"/>
    <property type="match status" value="1"/>
</dbReference>
<dbReference type="FunFam" id="1.20.1250.20:FF:000018">
    <property type="entry name" value="MFS transporter permease"/>
    <property type="match status" value="1"/>
</dbReference>
<gene>
    <name evidence="8" type="ORF">BDQ12DRAFT_681162</name>
</gene>
<dbReference type="Proteomes" id="UP000308652">
    <property type="component" value="Unassembled WGS sequence"/>
</dbReference>
<feature type="transmembrane region" description="Helical" evidence="6">
    <location>
        <begin position="281"/>
        <end position="304"/>
    </location>
</feature>
<feature type="transmembrane region" description="Helical" evidence="6">
    <location>
        <begin position="407"/>
        <end position="429"/>
    </location>
</feature>
<dbReference type="InterPro" id="IPR036259">
    <property type="entry name" value="MFS_trans_sf"/>
</dbReference>
<feature type="transmembrane region" description="Helical" evidence="6">
    <location>
        <begin position="142"/>
        <end position="165"/>
    </location>
</feature>
<feature type="domain" description="Major facilitator superfamily (MFS) profile" evidence="7">
    <location>
        <begin position="52"/>
        <end position="467"/>
    </location>
</feature>
<sequence length="499" mass="55179">MPTNHTQDDSQLNPLATEYSLKHDLTSDSYADASEIDPFAERRLLRKLDMALLPLFTLIHCCNFIDRTAVGNAKIAGLEKDLHMHGFQFNTALSVFYIFYFAAEIPSNLALKHFGSIWIAVLVTAFGVVSIGSAFVRNYTDLMITRVFLGIAESGTLSGLIYIMARYYRRNELVLRVGIFVGLSPTLAGAFGGLLASGLLSVSNIGVVSSWRKIFLIEGIITTGFGLILFFILPDNPRTTRMLNKEERALAIARIDKDQVVKTAGRKEATSLKLVLRSFNAHTTVCAFCFMMINISFQGLSLFLPTVVNTLGKFSTVNAQLRTVPPYIFGSVWSLANAYAAYKMKQRTIPLVISVALMVLGYAIAIGTKEPHARYAACFFSVAGGSPSGPMFLTWATDNAFPDTMRAMVTAIIPGIGALGPIIGVWTYLPTDAPDFHKGNTLNLATSLTVCLLIGVTAVYLRWENERRDRGERDYRLEGKSAKEIEHLGYLHPYFRYQI</sequence>
<dbReference type="AlphaFoldDB" id="A0A5C3M5U2"/>
<keyword evidence="2" id="KW-0813">Transport</keyword>
<feature type="transmembrane region" description="Helical" evidence="6">
    <location>
        <begin position="177"/>
        <end position="202"/>
    </location>
</feature>
<keyword evidence="3 6" id="KW-0812">Transmembrane</keyword>
<dbReference type="SUPFAM" id="SSF103473">
    <property type="entry name" value="MFS general substrate transporter"/>
    <property type="match status" value="1"/>
</dbReference>
<protein>
    <submittedName>
        <fullName evidence="8">MFS general substrate transporter</fullName>
    </submittedName>
</protein>
<reference evidence="8 9" key="1">
    <citation type="journal article" date="2019" name="Nat. Ecol. Evol.">
        <title>Megaphylogeny resolves global patterns of mushroom evolution.</title>
        <authorList>
            <person name="Varga T."/>
            <person name="Krizsan K."/>
            <person name="Foldi C."/>
            <person name="Dima B."/>
            <person name="Sanchez-Garcia M."/>
            <person name="Sanchez-Ramirez S."/>
            <person name="Szollosi G.J."/>
            <person name="Szarkandi J.G."/>
            <person name="Papp V."/>
            <person name="Albert L."/>
            <person name="Andreopoulos W."/>
            <person name="Angelini C."/>
            <person name="Antonin V."/>
            <person name="Barry K.W."/>
            <person name="Bougher N.L."/>
            <person name="Buchanan P."/>
            <person name="Buyck B."/>
            <person name="Bense V."/>
            <person name="Catcheside P."/>
            <person name="Chovatia M."/>
            <person name="Cooper J."/>
            <person name="Damon W."/>
            <person name="Desjardin D."/>
            <person name="Finy P."/>
            <person name="Geml J."/>
            <person name="Haridas S."/>
            <person name="Hughes K."/>
            <person name="Justo A."/>
            <person name="Karasinski D."/>
            <person name="Kautmanova I."/>
            <person name="Kiss B."/>
            <person name="Kocsube S."/>
            <person name="Kotiranta H."/>
            <person name="LaButti K.M."/>
            <person name="Lechner B.E."/>
            <person name="Liimatainen K."/>
            <person name="Lipzen A."/>
            <person name="Lukacs Z."/>
            <person name="Mihaltcheva S."/>
            <person name="Morgado L.N."/>
            <person name="Niskanen T."/>
            <person name="Noordeloos M.E."/>
            <person name="Ohm R.A."/>
            <person name="Ortiz-Santana B."/>
            <person name="Ovrebo C."/>
            <person name="Racz N."/>
            <person name="Riley R."/>
            <person name="Savchenko A."/>
            <person name="Shiryaev A."/>
            <person name="Soop K."/>
            <person name="Spirin V."/>
            <person name="Szebenyi C."/>
            <person name="Tomsovsky M."/>
            <person name="Tulloss R.E."/>
            <person name="Uehling J."/>
            <person name="Grigoriev I.V."/>
            <person name="Vagvolgyi C."/>
            <person name="Papp T."/>
            <person name="Martin F.M."/>
            <person name="Miettinen O."/>
            <person name="Hibbett D.S."/>
            <person name="Nagy L.G."/>
        </authorList>
    </citation>
    <scope>NUCLEOTIDE SEQUENCE [LARGE SCALE GENOMIC DNA]</scope>
    <source>
        <strain evidence="8 9">CBS 166.37</strain>
    </source>
</reference>
<dbReference type="STRING" id="68775.A0A5C3M5U2"/>
<keyword evidence="9" id="KW-1185">Reference proteome</keyword>
<evidence type="ECO:0000256" key="3">
    <source>
        <dbReference type="ARBA" id="ARBA00022692"/>
    </source>
</evidence>
<feature type="transmembrane region" description="Helical" evidence="6">
    <location>
        <begin position="115"/>
        <end position="136"/>
    </location>
</feature>
<dbReference type="InterPro" id="IPR020846">
    <property type="entry name" value="MFS_dom"/>
</dbReference>
<evidence type="ECO:0000256" key="5">
    <source>
        <dbReference type="ARBA" id="ARBA00023136"/>
    </source>
</evidence>
<dbReference type="Gene3D" id="1.20.1250.20">
    <property type="entry name" value="MFS general substrate transporter like domains"/>
    <property type="match status" value="2"/>
</dbReference>